<protein>
    <recommendedName>
        <fullName evidence="4">DUF3558 domain-containing protein</fullName>
    </recommendedName>
</protein>
<comment type="caution">
    <text evidence="2">The sequence shown here is derived from an EMBL/GenBank/DDBJ whole genome shotgun (WGS) entry which is preliminary data.</text>
</comment>
<reference evidence="2" key="1">
    <citation type="submission" date="2023-08" db="EMBL/GenBank/DDBJ databases">
        <title>The draft genome of Tsukamurella strandjordii strain 050030.</title>
        <authorList>
            <person name="Zhao F."/>
            <person name="Feng Y."/>
            <person name="Zong Z."/>
        </authorList>
    </citation>
    <scope>NUCLEOTIDE SEQUENCE</scope>
    <source>
        <strain evidence="2">050030</strain>
    </source>
</reference>
<feature type="signal peptide" evidence="1">
    <location>
        <begin position="1"/>
        <end position="26"/>
    </location>
</feature>
<dbReference type="RefSeq" id="WP_305110831.1">
    <property type="nucleotide sequence ID" value="NZ_JAUTIX010000002.1"/>
</dbReference>
<proteinExistence type="predicted"/>
<accession>A0AA90SGJ2</accession>
<evidence type="ECO:0000313" key="3">
    <source>
        <dbReference type="Proteomes" id="UP001178281"/>
    </source>
</evidence>
<keyword evidence="3" id="KW-1185">Reference proteome</keyword>
<gene>
    <name evidence="2" type="ORF">Q7X28_07405</name>
</gene>
<dbReference type="EMBL" id="JAUTIX010000002">
    <property type="protein sequence ID" value="MDP0397749.1"/>
    <property type="molecule type" value="Genomic_DNA"/>
</dbReference>
<name>A0AA90SGJ2_9ACTN</name>
<sequence>MTIRSVLAGGSVAVVAAAALPAIAQAAPVVPKDAVLTAQEFPPGSHDYKTFPMTFPAVGTRPANSSRCAVKTHELQQRLAGSSAVEAEAWRGDTMYYASVFGRPVAEVLGEQNVACDMSPRERRVPAPADLARVNPTAFRSGSQRIEATAELHGVTVGVVGTSPDGKVLDTDTFWEILRAQVAKVERQP</sequence>
<evidence type="ECO:0008006" key="4">
    <source>
        <dbReference type="Google" id="ProtNLM"/>
    </source>
</evidence>
<keyword evidence="1" id="KW-0732">Signal</keyword>
<organism evidence="2 3">
    <name type="scientific">Tsukamurella strandjordii</name>
    <dbReference type="NCBI Taxonomy" id="147577"/>
    <lineage>
        <taxon>Bacteria</taxon>
        <taxon>Bacillati</taxon>
        <taxon>Actinomycetota</taxon>
        <taxon>Actinomycetes</taxon>
        <taxon>Mycobacteriales</taxon>
        <taxon>Tsukamurellaceae</taxon>
        <taxon>Tsukamurella</taxon>
    </lineage>
</organism>
<evidence type="ECO:0000313" key="2">
    <source>
        <dbReference type="EMBL" id="MDP0397749.1"/>
    </source>
</evidence>
<evidence type="ECO:0000256" key="1">
    <source>
        <dbReference type="SAM" id="SignalP"/>
    </source>
</evidence>
<feature type="chain" id="PRO_5041727939" description="DUF3558 domain-containing protein" evidence="1">
    <location>
        <begin position="27"/>
        <end position="189"/>
    </location>
</feature>
<dbReference type="Proteomes" id="UP001178281">
    <property type="component" value="Unassembled WGS sequence"/>
</dbReference>
<dbReference type="AlphaFoldDB" id="A0AA90SGJ2"/>